<evidence type="ECO:0000313" key="10">
    <source>
        <dbReference type="EMBL" id="TCT06511.1"/>
    </source>
</evidence>
<dbReference type="GO" id="GO:0004252">
    <property type="term" value="F:serine-type endopeptidase activity"/>
    <property type="evidence" value="ECO:0007669"/>
    <property type="project" value="UniProtKB-UniRule"/>
</dbReference>
<feature type="active site" description="Charge relay system" evidence="5">
    <location>
        <position position="238"/>
    </location>
</feature>
<keyword evidence="11" id="KW-1185">Reference proteome</keyword>
<dbReference type="Pfam" id="PF00082">
    <property type="entry name" value="Peptidase_S8"/>
    <property type="match status" value="1"/>
</dbReference>
<dbReference type="PROSITE" id="PS00136">
    <property type="entry name" value="SUBTILASE_ASP"/>
    <property type="match status" value="1"/>
</dbReference>
<keyword evidence="2 5" id="KW-0645">Protease</keyword>
<feature type="domain" description="Peptidase S8/S53" evidence="9">
    <location>
        <begin position="172"/>
        <end position="444"/>
    </location>
</feature>
<dbReference type="InterPro" id="IPR036852">
    <property type="entry name" value="Peptidase_S8/S53_dom_sf"/>
</dbReference>
<keyword evidence="3 5" id="KW-0378">Hydrolase</keyword>
<evidence type="ECO:0000259" key="9">
    <source>
        <dbReference type="Pfam" id="PF00082"/>
    </source>
</evidence>
<evidence type="ECO:0000256" key="7">
    <source>
        <dbReference type="SAM" id="MobiDB-lite"/>
    </source>
</evidence>
<evidence type="ECO:0000313" key="11">
    <source>
        <dbReference type="Proteomes" id="UP000295678"/>
    </source>
</evidence>
<sequence length="705" mass="74050">MPLVASIWCRLTGAAAVAAVTGMFPAVAVGPASAGLDTPRVFVENRTGGTVEATAEVLLRKAAERGRLSVIVRLSTDFVPEGDLSAFQAANQRIAIANAQARVLEAVPGAQNVKRYETVPMLAMSVTVAELRALLANSAVSRITEDVAVAPSLSGSVPLIRANRLWAQGITGRGWAVAVLDTGVQLDHPAFKGKIISEACYSTTVSGQSTSLCPRGVQSSTRKGSGRNCPADVAGCDHGTHVAGIAVGFPGNPYKGVARGGNLIPIQVFSRFDNDSDCGGSAPCVLSYTSDQLSALERVFVLQRTRKIASVNMSLGGGAYSSSCDTSDLKPAIDNLRSRKVAVVIASGNNGNNGYISSPSCISSAIAVGSTTKSDEVSSFSNHSGLIALMAPGSDIRAPILRSRYGEKSGTSMATPHVAGAWALLKQSKPTATVSEILRALACTGKDVKRDNITKPRIDVLAANKVLKRPRNQQSWNFGTQAQVDDWEHELGRWVLRSGTMSVNGSGPTIWLAATSPFCSSSLSVTSRVRRIDDDSSFNWNSGLFLFSKIDAETNMSGMWFAYNKSGGGQAVIWRVIGLNGRDNTGGNNSLLCVRDGINVRVGGFNNLKVVSRNGTHQFSINGTVVCSATDRTFETGNVAMVMANPGSSREHRYDVDSVSVQQLSTSEGLPETAPDVAATKPLVIPAGMSPQGTSGKAKIQSAAR</sequence>
<evidence type="ECO:0000256" key="2">
    <source>
        <dbReference type="ARBA" id="ARBA00022670"/>
    </source>
</evidence>
<dbReference type="SUPFAM" id="SSF52743">
    <property type="entry name" value="Subtilisin-like"/>
    <property type="match status" value="1"/>
</dbReference>
<protein>
    <submittedName>
        <fullName evidence="10">Subtilase family protein</fullName>
    </submittedName>
</protein>
<dbReference type="PRINTS" id="PR00723">
    <property type="entry name" value="SUBTILISIN"/>
</dbReference>
<keyword evidence="8" id="KW-0732">Signal</keyword>
<feature type="active site" description="Charge relay system" evidence="5">
    <location>
        <position position="181"/>
    </location>
</feature>
<evidence type="ECO:0000256" key="3">
    <source>
        <dbReference type="ARBA" id="ARBA00022801"/>
    </source>
</evidence>
<comment type="caution">
    <text evidence="10">The sequence shown here is derived from an EMBL/GenBank/DDBJ whole genome shotgun (WGS) entry which is preliminary data.</text>
</comment>
<dbReference type="InterPro" id="IPR000209">
    <property type="entry name" value="Peptidase_S8/S53_dom"/>
</dbReference>
<dbReference type="PANTHER" id="PTHR43806">
    <property type="entry name" value="PEPTIDASE S8"/>
    <property type="match status" value="1"/>
</dbReference>
<reference evidence="10 11" key="1">
    <citation type="submission" date="2019-03" db="EMBL/GenBank/DDBJ databases">
        <title>Genomic Encyclopedia of Type Strains, Phase IV (KMG-IV): sequencing the most valuable type-strain genomes for metagenomic binning, comparative biology and taxonomic classification.</title>
        <authorList>
            <person name="Goeker M."/>
        </authorList>
    </citation>
    <scope>NUCLEOTIDE SEQUENCE [LARGE SCALE GENOMIC DNA]</scope>
    <source>
        <strain evidence="10 11">DSM 19345</strain>
    </source>
</reference>
<dbReference type="Proteomes" id="UP000295678">
    <property type="component" value="Unassembled WGS sequence"/>
</dbReference>
<accession>A0A4R3M0C8</accession>
<feature type="chain" id="PRO_5020364618" evidence="8">
    <location>
        <begin position="29"/>
        <end position="705"/>
    </location>
</feature>
<dbReference type="GO" id="GO:0006508">
    <property type="term" value="P:proteolysis"/>
    <property type="evidence" value="ECO:0007669"/>
    <property type="project" value="UniProtKB-KW"/>
</dbReference>
<dbReference type="EMBL" id="SMAK01000011">
    <property type="protein sequence ID" value="TCT06511.1"/>
    <property type="molecule type" value="Genomic_DNA"/>
</dbReference>
<dbReference type="InterPro" id="IPR023828">
    <property type="entry name" value="Peptidase_S8_Ser-AS"/>
</dbReference>
<dbReference type="PROSITE" id="PS51892">
    <property type="entry name" value="SUBTILASE"/>
    <property type="match status" value="1"/>
</dbReference>
<comment type="similarity">
    <text evidence="1 5 6">Belongs to the peptidase S8 family.</text>
</comment>
<keyword evidence="4 5" id="KW-0720">Serine protease</keyword>
<dbReference type="InterPro" id="IPR023827">
    <property type="entry name" value="Peptidase_S8_Asp-AS"/>
</dbReference>
<name>A0A4R3M0C8_9HYPH</name>
<evidence type="ECO:0000256" key="4">
    <source>
        <dbReference type="ARBA" id="ARBA00022825"/>
    </source>
</evidence>
<evidence type="ECO:0000256" key="1">
    <source>
        <dbReference type="ARBA" id="ARBA00011073"/>
    </source>
</evidence>
<dbReference type="InterPro" id="IPR022398">
    <property type="entry name" value="Peptidase_S8_His-AS"/>
</dbReference>
<feature type="region of interest" description="Disordered" evidence="7">
    <location>
        <begin position="685"/>
        <end position="705"/>
    </location>
</feature>
<gene>
    <name evidence="10" type="ORF">EDC22_11194</name>
</gene>
<evidence type="ECO:0000256" key="6">
    <source>
        <dbReference type="RuleBase" id="RU003355"/>
    </source>
</evidence>
<dbReference type="PANTHER" id="PTHR43806:SF11">
    <property type="entry name" value="CEREVISIN-RELATED"/>
    <property type="match status" value="1"/>
</dbReference>
<dbReference type="InterPro" id="IPR050131">
    <property type="entry name" value="Peptidase_S8_subtilisin-like"/>
</dbReference>
<proteinExistence type="inferred from homology"/>
<dbReference type="Gene3D" id="2.60.120.560">
    <property type="entry name" value="Exo-inulinase, domain 1"/>
    <property type="match status" value="1"/>
</dbReference>
<dbReference type="PROSITE" id="PS00138">
    <property type="entry name" value="SUBTILASE_SER"/>
    <property type="match status" value="1"/>
</dbReference>
<dbReference type="InterPro" id="IPR015500">
    <property type="entry name" value="Peptidase_S8_subtilisin-rel"/>
</dbReference>
<feature type="signal peptide" evidence="8">
    <location>
        <begin position="1"/>
        <end position="28"/>
    </location>
</feature>
<evidence type="ECO:0000256" key="5">
    <source>
        <dbReference type="PROSITE-ProRule" id="PRU01240"/>
    </source>
</evidence>
<dbReference type="AlphaFoldDB" id="A0A4R3M0C8"/>
<dbReference type="Gene3D" id="3.40.50.200">
    <property type="entry name" value="Peptidase S8/S53 domain"/>
    <property type="match status" value="1"/>
</dbReference>
<feature type="active site" description="Charge relay system" evidence="5">
    <location>
        <position position="412"/>
    </location>
</feature>
<organism evidence="10 11">
    <name type="scientific">Tepidamorphus gemmatus</name>
    <dbReference type="NCBI Taxonomy" id="747076"/>
    <lineage>
        <taxon>Bacteria</taxon>
        <taxon>Pseudomonadati</taxon>
        <taxon>Pseudomonadota</taxon>
        <taxon>Alphaproteobacteria</taxon>
        <taxon>Hyphomicrobiales</taxon>
        <taxon>Tepidamorphaceae</taxon>
        <taxon>Tepidamorphus</taxon>
    </lineage>
</organism>
<evidence type="ECO:0000256" key="8">
    <source>
        <dbReference type="SAM" id="SignalP"/>
    </source>
</evidence>
<dbReference type="PROSITE" id="PS00137">
    <property type="entry name" value="SUBTILASE_HIS"/>
    <property type="match status" value="1"/>
</dbReference>